<dbReference type="Proteomes" id="UP000298468">
    <property type="component" value="Unassembled WGS sequence"/>
</dbReference>
<evidence type="ECO:0000313" key="2">
    <source>
        <dbReference type="Proteomes" id="UP000298468"/>
    </source>
</evidence>
<dbReference type="SUPFAM" id="SSF51556">
    <property type="entry name" value="Metallo-dependent hydrolases"/>
    <property type="match status" value="1"/>
</dbReference>
<dbReference type="AlphaFoldDB" id="A0A4R9BWC1"/>
<accession>A0A4R9BWC1</accession>
<dbReference type="PROSITE" id="PS51365">
    <property type="entry name" value="RENAL_DIPEPTIDASE_2"/>
    <property type="match status" value="1"/>
</dbReference>
<dbReference type="PANTHER" id="PTHR10443:SF12">
    <property type="entry name" value="DIPEPTIDASE"/>
    <property type="match status" value="1"/>
</dbReference>
<dbReference type="Gene3D" id="3.20.20.140">
    <property type="entry name" value="Metal-dependent hydrolases"/>
    <property type="match status" value="1"/>
</dbReference>
<comment type="caution">
    <text evidence="1">The sequence shown here is derived from an EMBL/GenBank/DDBJ whole genome shotgun (WGS) entry which is preliminary data.</text>
</comment>
<sequence>MSARHTPSRAAVAAVAGTAARHRAAPDPVDAAQATVAAALDLAPLIDGHNDWAWECRENRGYSVEGLDGHLDTDTDIARLRAGRVGGQFWSVYVEDTLVGADAVQGTLEQVDWVYRLAARYPETFVIATSAAGVEGARASGRIASLLGAEGAHSLNDSPAVLRMLARLGVRYLTLTHVHNTSWADSGTDEPVHNGLSPRGVEYIRELNRLGMLVDLSHVSAATAHAALDVTSAPVIFSHSSCHAVTAHPRNVPDDVLARLADNGGVLMVTFVPQFVSAAYAEWFGGDKSAPAPRVTLAQVADHVEHARDAAGIRHIGLGGDFDGTDEFPEQLDGVDGYPALLLELARRGWSAAELAALAGANVLRVLRATDAAFGGDDSALTRLVR</sequence>
<name>A0A4R9BWC1_9MICO</name>
<reference evidence="1 2" key="1">
    <citation type="submission" date="2019-03" db="EMBL/GenBank/DDBJ databases">
        <title>Genomics of glacier-inhabiting Cryobacterium strains.</title>
        <authorList>
            <person name="Liu Q."/>
            <person name="Xin Y.-H."/>
        </authorList>
    </citation>
    <scope>NUCLEOTIDE SEQUENCE [LARGE SCALE GENOMIC DNA]</scope>
    <source>
        <strain evidence="1 2">Sr59</strain>
    </source>
</reference>
<protein>
    <submittedName>
        <fullName evidence="1">Membrane dipeptidase</fullName>
    </submittedName>
</protein>
<dbReference type="EMBL" id="SOHM01000012">
    <property type="protein sequence ID" value="TFD91999.1"/>
    <property type="molecule type" value="Genomic_DNA"/>
</dbReference>
<dbReference type="GO" id="GO:0006508">
    <property type="term" value="P:proteolysis"/>
    <property type="evidence" value="ECO:0007669"/>
    <property type="project" value="InterPro"/>
</dbReference>
<dbReference type="RefSeq" id="WP_134640117.1">
    <property type="nucleotide sequence ID" value="NZ_SOHM01000012.1"/>
</dbReference>
<keyword evidence="2" id="KW-1185">Reference proteome</keyword>
<organism evidence="1 2">
    <name type="scientific">Cryobacterium lactosi</name>
    <dbReference type="NCBI Taxonomy" id="1259202"/>
    <lineage>
        <taxon>Bacteria</taxon>
        <taxon>Bacillati</taxon>
        <taxon>Actinomycetota</taxon>
        <taxon>Actinomycetes</taxon>
        <taxon>Micrococcales</taxon>
        <taxon>Microbacteriaceae</taxon>
        <taxon>Cryobacterium</taxon>
    </lineage>
</organism>
<dbReference type="InterPro" id="IPR008257">
    <property type="entry name" value="Pept_M19"/>
</dbReference>
<dbReference type="InterPro" id="IPR032466">
    <property type="entry name" value="Metal_Hydrolase"/>
</dbReference>
<dbReference type="GO" id="GO:0070573">
    <property type="term" value="F:metallodipeptidase activity"/>
    <property type="evidence" value="ECO:0007669"/>
    <property type="project" value="InterPro"/>
</dbReference>
<evidence type="ECO:0000313" key="1">
    <source>
        <dbReference type="EMBL" id="TFD91999.1"/>
    </source>
</evidence>
<dbReference type="Pfam" id="PF01244">
    <property type="entry name" value="Peptidase_M19"/>
    <property type="match status" value="1"/>
</dbReference>
<dbReference type="CDD" id="cd01301">
    <property type="entry name" value="rDP_like"/>
    <property type="match status" value="1"/>
</dbReference>
<proteinExistence type="predicted"/>
<dbReference type="PANTHER" id="PTHR10443">
    <property type="entry name" value="MICROSOMAL DIPEPTIDASE"/>
    <property type="match status" value="1"/>
</dbReference>
<dbReference type="OrthoDB" id="9804920at2"/>
<gene>
    <name evidence="1" type="ORF">E3T61_06680</name>
</gene>